<reference evidence="2" key="2">
    <citation type="submission" date="2013-11" db="EMBL/GenBank/DDBJ databases">
        <title>The Genome Sequence of Phytophthora parasitica CJ05E6.</title>
        <authorList>
            <consortium name="The Broad Institute Genomics Platform"/>
            <person name="Russ C."/>
            <person name="Tyler B."/>
            <person name="Panabieres F."/>
            <person name="Shan W."/>
            <person name="Tripathy S."/>
            <person name="Grunwald N."/>
            <person name="Machado M."/>
            <person name="Johnson C.S."/>
            <person name="Arredondo F."/>
            <person name="Hong C."/>
            <person name="Coffey M."/>
            <person name="Young S.K."/>
            <person name="Zeng Q."/>
            <person name="Gargeya S."/>
            <person name="Fitzgerald M."/>
            <person name="Abouelleil A."/>
            <person name="Alvarado L."/>
            <person name="Chapman S.B."/>
            <person name="Gainer-Dewar J."/>
            <person name="Goldberg J."/>
            <person name="Griggs A."/>
            <person name="Gujja S."/>
            <person name="Hansen M."/>
            <person name="Howarth C."/>
            <person name="Imamovic A."/>
            <person name="Ireland A."/>
            <person name="Larimer J."/>
            <person name="McCowan C."/>
            <person name="Murphy C."/>
            <person name="Pearson M."/>
            <person name="Poon T.W."/>
            <person name="Priest M."/>
            <person name="Roberts A."/>
            <person name="Saif S."/>
            <person name="Shea T."/>
            <person name="Sykes S."/>
            <person name="Wortman J."/>
            <person name="Nusbaum C."/>
            <person name="Birren B."/>
        </authorList>
    </citation>
    <scope>NUCLEOTIDE SEQUENCE [LARGE SCALE GENOMIC DNA]</scope>
    <source>
        <strain evidence="2">CJ05E6</strain>
    </source>
</reference>
<dbReference type="Proteomes" id="UP000053864">
    <property type="component" value="Unassembled WGS sequence"/>
</dbReference>
<dbReference type="EMBL" id="KI674230">
    <property type="protein sequence ID" value="ETL34790.1"/>
    <property type="molecule type" value="Genomic_DNA"/>
</dbReference>
<protein>
    <submittedName>
        <fullName evidence="2">Uncharacterized protein</fullName>
    </submittedName>
</protein>
<proteinExistence type="predicted"/>
<dbReference type="Proteomes" id="UP000053236">
    <property type="component" value="Unassembled WGS sequence"/>
</dbReference>
<evidence type="ECO:0000313" key="1">
    <source>
        <dbReference type="EMBL" id="ETK81377.1"/>
    </source>
</evidence>
<reference evidence="1" key="1">
    <citation type="submission" date="2013-11" db="EMBL/GenBank/DDBJ databases">
        <title>The Genome Sequence of Phytophthora parasitica CJ02B3.</title>
        <authorList>
            <consortium name="The Broad Institute Genomics Platform"/>
            <person name="Russ C."/>
            <person name="Tyler B."/>
            <person name="Panabieres F."/>
            <person name="Shan W."/>
            <person name="Tripathy S."/>
            <person name="Grunwald N."/>
            <person name="Machado M."/>
            <person name="Johnson C.S."/>
            <person name="Arredondo F."/>
            <person name="Hong C."/>
            <person name="Coffey M."/>
            <person name="Young S.K."/>
            <person name="Zeng Q."/>
            <person name="Gargeya S."/>
            <person name="Fitzgerald M."/>
            <person name="Abouelleil A."/>
            <person name="Alvarado L."/>
            <person name="Chapman S.B."/>
            <person name="Gainer-Dewar J."/>
            <person name="Goldberg J."/>
            <person name="Griggs A."/>
            <person name="Gujja S."/>
            <person name="Hansen M."/>
            <person name="Howarth C."/>
            <person name="Imamovic A."/>
            <person name="Ireland A."/>
            <person name="Larimer J."/>
            <person name="McCowan C."/>
            <person name="Murphy C."/>
            <person name="Pearson M."/>
            <person name="Poon T.W."/>
            <person name="Priest M."/>
            <person name="Roberts A."/>
            <person name="Saif S."/>
            <person name="Shea T."/>
            <person name="Sykes S."/>
            <person name="Wortman J."/>
            <person name="Nusbaum C."/>
            <person name="Birren B."/>
        </authorList>
    </citation>
    <scope>NUCLEOTIDE SEQUENCE [LARGE SCALE GENOMIC DNA]</scope>
    <source>
        <strain evidence="1">CJ02B3</strain>
    </source>
</reference>
<name>W2IL28_PHYNI</name>
<evidence type="ECO:0000313" key="2">
    <source>
        <dbReference type="EMBL" id="ETL34790.1"/>
    </source>
</evidence>
<accession>W2IL28</accession>
<sequence length="114" mass="12600">MPLMVTDGSSLYEAVFASCWSGVLTRMGTNPRRSAMLADLRLALRQGRRLILSRCLARTHSLLYDGATDVLDCSIVAGGAIRSRQNVRIEPSLNFAAKMLSNELNKKNNSRDRS</sequence>
<gene>
    <name evidence="1" type="ORF">L915_13135</name>
    <name evidence="2" type="ORF">L916_13026</name>
</gene>
<organism evidence="2">
    <name type="scientific">Phytophthora nicotianae</name>
    <name type="common">Potato buckeye rot agent</name>
    <name type="synonym">Phytophthora parasitica</name>
    <dbReference type="NCBI Taxonomy" id="4792"/>
    <lineage>
        <taxon>Eukaryota</taxon>
        <taxon>Sar</taxon>
        <taxon>Stramenopiles</taxon>
        <taxon>Oomycota</taxon>
        <taxon>Peronosporomycetes</taxon>
        <taxon>Peronosporales</taxon>
        <taxon>Peronosporaceae</taxon>
        <taxon>Phytophthora</taxon>
    </lineage>
</organism>
<dbReference type="AlphaFoldDB" id="W2IL28"/>
<dbReference type="EMBL" id="KI687495">
    <property type="protein sequence ID" value="ETK81377.1"/>
    <property type="molecule type" value="Genomic_DNA"/>
</dbReference>
<dbReference type="VEuPathDB" id="FungiDB:PPTG_21293"/>